<evidence type="ECO:0000313" key="5">
    <source>
        <dbReference type="Proteomes" id="UP001152797"/>
    </source>
</evidence>
<reference evidence="3" key="1">
    <citation type="submission" date="2022-10" db="EMBL/GenBank/DDBJ databases">
        <authorList>
            <person name="Chen Y."/>
            <person name="Dougan E. K."/>
            <person name="Chan C."/>
            <person name="Rhodes N."/>
            <person name="Thang M."/>
        </authorList>
    </citation>
    <scope>NUCLEOTIDE SEQUENCE</scope>
</reference>
<protein>
    <submittedName>
        <fullName evidence="4">N(6)-L-threonylcarbamoyladenine synthase</fullName>
    </submittedName>
</protein>
<dbReference type="SUPFAM" id="SSF47473">
    <property type="entry name" value="EF-hand"/>
    <property type="match status" value="1"/>
</dbReference>
<evidence type="ECO:0000256" key="1">
    <source>
        <dbReference type="SAM" id="Coils"/>
    </source>
</evidence>
<dbReference type="Gene3D" id="1.10.238.10">
    <property type="entry name" value="EF-hand"/>
    <property type="match status" value="1"/>
</dbReference>
<sequence>MGAGFVRSIQAVVPSVAPGSAWAQRDIGPTLRRFFGAFYNGDVWAVYRRYKNIDVENTGWISYEDLAEILFLPEFNLLFIFDAFSQQNALIDARELLVMVCLFSSSKLSEKCGLFMTLFDSSHSGTCTAAEVANFATLALQVLGRCTGAPVRAKDVAVAMQDELSDVLPLYREAVNRLGSEATFKEERIFGQDEVDEICSTFRPVYDDLPIGQDPPPNCVAPPAPDWEKTANAAVTHSRPATSQVRQLNRTLTEVELHQMALLGGLGHADEDEDREQAAEILKEKSMIRQKEIEEKEAAKAAIQPARGWMIIHGADFVSLSKDINHFRHLFVKCVAQALDVPSGVITIVDITPGSVVVEFLVHPSMRGGDRRTAVELLIALAEHIINGKSVLRRGHFRDYAASAELLVGETRKTAVRPLSITDGIICCDQAVQCCNPQAVLEEVLARLDTELKRAEAAEERCKEAVADLRRRDESVTALKKHVKLARQQEEEQKEVERDAEMKEFGEQLRRLEEIAKQRHFEVKEDQHDKEVTEFKEELDHIEEQQRRPS</sequence>
<evidence type="ECO:0000313" key="3">
    <source>
        <dbReference type="EMBL" id="CAI3972752.1"/>
    </source>
</evidence>
<comment type="caution">
    <text evidence="3">The sequence shown here is derived from an EMBL/GenBank/DDBJ whole genome shotgun (WGS) entry which is preliminary data.</text>
</comment>
<name>A0A9P1BG20_9DINO</name>
<accession>A0A9P1BG20</accession>
<dbReference type="InterPro" id="IPR011992">
    <property type="entry name" value="EF-hand-dom_pair"/>
</dbReference>
<feature type="region of interest" description="Disordered" evidence="2">
    <location>
        <begin position="524"/>
        <end position="550"/>
    </location>
</feature>
<evidence type="ECO:0000313" key="4">
    <source>
        <dbReference type="EMBL" id="CAL4760064.1"/>
    </source>
</evidence>
<organism evidence="3">
    <name type="scientific">Cladocopium goreaui</name>
    <dbReference type="NCBI Taxonomy" id="2562237"/>
    <lineage>
        <taxon>Eukaryota</taxon>
        <taxon>Sar</taxon>
        <taxon>Alveolata</taxon>
        <taxon>Dinophyceae</taxon>
        <taxon>Suessiales</taxon>
        <taxon>Symbiodiniaceae</taxon>
        <taxon>Cladocopium</taxon>
    </lineage>
</organism>
<gene>
    <name evidence="3" type="ORF">C1SCF055_LOCUS1312</name>
</gene>
<feature type="coiled-coil region" evidence="1">
    <location>
        <begin position="438"/>
        <end position="499"/>
    </location>
</feature>
<dbReference type="OrthoDB" id="421046at2759"/>
<dbReference type="AlphaFoldDB" id="A0A9P1BG20"/>
<dbReference type="EMBL" id="CAMXCT010000032">
    <property type="protein sequence ID" value="CAI3972752.1"/>
    <property type="molecule type" value="Genomic_DNA"/>
</dbReference>
<proteinExistence type="predicted"/>
<dbReference type="EMBL" id="CAMXCT020000032">
    <property type="protein sequence ID" value="CAL1126127.1"/>
    <property type="molecule type" value="Genomic_DNA"/>
</dbReference>
<reference evidence="4 5" key="2">
    <citation type="submission" date="2024-05" db="EMBL/GenBank/DDBJ databases">
        <authorList>
            <person name="Chen Y."/>
            <person name="Shah S."/>
            <person name="Dougan E. K."/>
            <person name="Thang M."/>
            <person name="Chan C."/>
        </authorList>
    </citation>
    <scope>NUCLEOTIDE SEQUENCE [LARGE SCALE GENOMIC DNA]</scope>
</reference>
<evidence type="ECO:0000256" key="2">
    <source>
        <dbReference type="SAM" id="MobiDB-lite"/>
    </source>
</evidence>
<keyword evidence="1" id="KW-0175">Coiled coil</keyword>
<dbReference type="EMBL" id="CAMXCT030000032">
    <property type="protein sequence ID" value="CAL4760064.1"/>
    <property type="molecule type" value="Genomic_DNA"/>
</dbReference>
<keyword evidence="5" id="KW-1185">Reference proteome</keyword>
<dbReference type="Proteomes" id="UP001152797">
    <property type="component" value="Unassembled WGS sequence"/>
</dbReference>